<feature type="signal peptide" evidence="1">
    <location>
        <begin position="1"/>
        <end position="21"/>
    </location>
</feature>
<sequence>MKKVFIVAAAAFFATSGLAIAQDSVVVEVPQSARDYVIAHPADPVVIEGDLSQGYVVPETIVVRPIPESPGYGYIYVDGRPVIVSMDNREVVYLSDKSGVALDDGPVPDEVVTYIETNPTDPVVIDGDITMGTVIPDDVPLVAVPDQPRYSYVYVQDRPALVERETRRVVWVR</sequence>
<dbReference type="InterPro" id="IPR009642">
    <property type="entry name" value="DUF1236"/>
</dbReference>
<comment type="caution">
    <text evidence="2">The sequence shown here is derived from an EMBL/GenBank/DDBJ whole genome shotgun (WGS) entry which is preliminary data.</text>
</comment>
<evidence type="ECO:0000313" key="3">
    <source>
        <dbReference type="Proteomes" id="UP000253324"/>
    </source>
</evidence>
<dbReference type="Pfam" id="PF06823">
    <property type="entry name" value="DUF1236"/>
    <property type="match status" value="2"/>
</dbReference>
<feature type="chain" id="PRO_5016729506" evidence="1">
    <location>
        <begin position="22"/>
        <end position="173"/>
    </location>
</feature>
<organism evidence="2 3">
    <name type="scientific">Phyllobacterium bourgognense</name>
    <dbReference type="NCBI Taxonomy" id="314236"/>
    <lineage>
        <taxon>Bacteria</taxon>
        <taxon>Pseudomonadati</taxon>
        <taxon>Pseudomonadota</taxon>
        <taxon>Alphaproteobacteria</taxon>
        <taxon>Hyphomicrobiales</taxon>
        <taxon>Phyllobacteriaceae</taxon>
        <taxon>Phyllobacterium</taxon>
    </lineage>
</organism>
<dbReference type="Proteomes" id="UP000253324">
    <property type="component" value="Unassembled WGS sequence"/>
</dbReference>
<dbReference type="AlphaFoldDB" id="A0A368YGY5"/>
<dbReference type="OrthoDB" id="102964at2"/>
<keyword evidence="1" id="KW-0732">Signal</keyword>
<reference evidence="2 3" key="1">
    <citation type="submission" date="2018-07" db="EMBL/GenBank/DDBJ databases">
        <title>Genomic Encyclopedia of Type Strains, Phase III (KMG-III): the genomes of soil and plant-associated and newly described type strains.</title>
        <authorList>
            <person name="Whitman W."/>
        </authorList>
    </citation>
    <scope>NUCLEOTIDE SEQUENCE [LARGE SCALE GENOMIC DNA]</scope>
    <source>
        <strain evidence="2 3">31-25a</strain>
    </source>
</reference>
<protein>
    <submittedName>
        <fullName evidence="2">Uncharacterized protein DUF1236</fullName>
    </submittedName>
</protein>
<dbReference type="RefSeq" id="WP_114432031.1">
    <property type="nucleotide sequence ID" value="NZ_QPJM01000017.1"/>
</dbReference>
<evidence type="ECO:0000256" key="1">
    <source>
        <dbReference type="SAM" id="SignalP"/>
    </source>
</evidence>
<gene>
    <name evidence="2" type="ORF">C7476_1177</name>
</gene>
<evidence type="ECO:0000313" key="2">
    <source>
        <dbReference type="EMBL" id="RCW79492.1"/>
    </source>
</evidence>
<accession>A0A368YGY5</accession>
<name>A0A368YGY5_9HYPH</name>
<proteinExistence type="predicted"/>
<keyword evidence="3" id="KW-1185">Reference proteome</keyword>
<dbReference type="EMBL" id="QPJM01000017">
    <property type="protein sequence ID" value="RCW79492.1"/>
    <property type="molecule type" value="Genomic_DNA"/>
</dbReference>